<gene>
    <name evidence="4" type="ORF">CLF_103090</name>
</gene>
<organism evidence="4 5">
    <name type="scientific">Clonorchis sinensis</name>
    <name type="common">Chinese liver fluke</name>
    <dbReference type="NCBI Taxonomy" id="79923"/>
    <lineage>
        <taxon>Eukaryota</taxon>
        <taxon>Metazoa</taxon>
        <taxon>Spiralia</taxon>
        <taxon>Lophotrochozoa</taxon>
        <taxon>Platyhelminthes</taxon>
        <taxon>Trematoda</taxon>
        <taxon>Digenea</taxon>
        <taxon>Opisthorchiida</taxon>
        <taxon>Opisthorchiata</taxon>
        <taxon>Opisthorchiidae</taxon>
        <taxon>Clonorchis</taxon>
    </lineage>
</organism>
<feature type="compositionally biased region" description="Basic and acidic residues" evidence="2">
    <location>
        <begin position="1274"/>
        <end position="1289"/>
    </location>
</feature>
<feature type="region of interest" description="Disordered" evidence="2">
    <location>
        <begin position="1045"/>
        <end position="1121"/>
    </location>
</feature>
<feature type="compositionally biased region" description="Basic and acidic residues" evidence="2">
    <location>
        <begin position="532"/>
        <end position="541"/>
    </location>
</feature>
<feature type="region of interest" description="Disordered" evidence="2">
    <location>
        <begin position="1199"/>
        <end position="1290"/>
    </location>
</feature>
<feature type="region of interest" description="Disordered" evidence="2">
    <location>
        <begin position="414"/>
        <end position="542"/>
    </location>
</feature>
<dbReference type="SMART" id="SM00325">
    <property type="entry name" value="RhoGEF"/>
    <property type="match status" value="1"/>
</dbReference>
<feature type="compositionally biased region" description="Low complexity" evidence="2">
    <location>
        <begin position="372"/>
        <end position="386"/>
    </location>
</feature>
<accession>G7Y924</accession>
<dbReference type="InterPro" id="IPR039919">
    <property type="entry name" value="ARHGEF10/ARHGEF17"/>
</dbReference>
<feature type="compositionally biased region" description="Polar residues" evidence="2">
    <location>
        <begin position="96"/>
        <end position="119"/>
    </location>
</feature>
<proteinExistence type="predicted"/>
<feature type="compositionally biased region" description="Polar residues" evidence="2">
    <location>
        <begin position="503"/>
        <end position="517"/>
    </location>
</feature>
<dbReference type="PANTHER" id="PTHR12877">
    <property type="entry name" value="RHO GUANINE NUCLEOTIDE EXCHANGE FACTOR"/>
    <property type="match status" value="1"/>
</dbReference>
<feature type="compositionally biased region" description="Polar residues" evidence="2">
    <location>
        <begin position="1"/>
        <end position="13"/>
    </location>
</feature>
<feature type="compositionally biased region" description="Acidic residues" evidence="2">
    <location>
        <begin position="1235"/>
        <end position="1245"/>
    </location>
</feature>
<feature type="compositionally biased region" description="Low complexity" evidence="2">
    <location>
        <begin position="1108"/>
        <end position="1117"/>
    </location>
</feature>
<dbReference type="GO" id="GO:0030036">
    <property type="term" value="P:actin cytoskeleton organization"/>
    <property type="evidence" value="ECO:0007669"/>
    <property type="project" value="TreeGrafter"/>
</dbReference>
<feature type="compositionally biased region" description="Polar residues" evidence="2">
    <location>
        <begin position="357"/>
        <end position="366"/>
    </location>
</feature>
<dbReference type="InterPro" id="IPR035899">
    <property type="entry name" value="DBL_dom_sf"/>
</dbReference>
<evidence type="ECO:0000259" key="3">
    <source>
        <dbReference type="PROSITE" id="PS50010"/>
    </source>
</evidence>
<evidence type="ECO:0000256" key="2">
    <source>
        <dbReference type="SAM" id="MobiDB-lite"/>
    </source>
</evidence>
<feature type="region of interest" description="Disordered" evidence="2">
    <location>
        <begin position="348"/>
        <end position="386"/>
    </location>
</feature>
<dbReference type="Pfam" id="PF19056">
    <property type="entry name" value="WD40_2"/>
    <property type="match status" value="1"/>
</dbReference>
<dbReference type="EMBL" id="DF142961">
    <property type="protein sequence ID" value="GAA49459.1"/>
    <property type="molecule type" value="Genomic_DNA"/>
</dbReference>
<evidence type="ECO:0000256" key="1">
    <source>
        <dbReference type="ARBA" id="ARBA00022658"/>
    </source>
</evidence>
<dbReference type="GO" id="GO:0005085">
    <property type="term" value="F:guanyl-nucleotide exchange factor activity"/>
    <property type="evidence" value="ECO:0007669"/>
    <property type="project" value="UniProtKB-KW"/>
</dbReference>
<reference key="2">
    <citation type="submission" date="2011-10" db="EMBL/GenBank/DDBJ databases">
        <title>The genome and transcriptome sequence of Clonorchis sinensis provide insights into the carcinogenic liver fluke.</title>
        <authorList>
            <person name="Wang X."/>
            <person name="Huang Y."/>
            <person name="Chen W."/>
            <person name="Liu H."/>
            <person name="Guo L."/>
            <person name="Chen Y."/>
            <person name="Luo F."/>
            <person name="Zhou W."/>
            <person name="Sun J."/>
            <person name="Mao Q."/>
            <person name="Liang P."/>
            <person name="Zhou C."/>
            <person name="Tian Y."/>
            <person name="Men J."/>
            <person name="Lv X."/>
            <person name="Huang L."/>
            <person name="Zhou J."/>
            <person name="Hu Y."/>
            <person name="Li R."/>
            <person name="Zhang F."/>
            <person name="Lei H."/>
            <person name="Li X."/>
            <person name="Hu X."/>
            <person name="Liang C."/>
            <person name="Xu J."/>
            <person name="Wu Z."/>
            <person name="Yu X."/>
        </authorList>
    </citation>
    <scope>NUCLEOTIDE SEQUENCE</scope>
    <source>
        <strain>Henan</strain>
    </source>
</reference>
<feature type="compositionally biased region" description="Basic and acidic residues" evidence="2">
    <location>
        <begin position="14"/>
        <end position="41"/>
    </location>
</feature>
<dbReference type="InterPro" id="IPR000219">
    <property type="entry name" value="DH_dom"/>
</dbReference>
<feature type="compositionally biased region" description="Low complexity" evidence="2">
    <location>
        <begin position="1246"/>
        <end position="1260"/>
    </location>
</feature>
<feature type="compositionally biased region" description="Low complexity" evidence="2">
    <location>
        <begin position="448"/>
        <end position="487"/>
    </location>
</feature>
<reference evidence="4" key="1">
    <citation type="journal article" date="2011" name="Genome Biol.">
        <title>The draft genome of the carcinogenic human liver fluke Clonorchis sinensis.</title>
        <authorList>
            <person name="Wang X."/>
            <person name="Chen W."/>
            <person name="Huang Y."/>
            <person name="Sun J."/>
            <person name="Men J."/>
            <person name="Liu H."/>
            <person name="Luo F."/>
            <person name="Guo L."/>
            <person name="Lv X."/>
            <person name="Deng C."/>
            <person name="Zhou C."/>
            <person name="Fan Y."/>
            <person name="Li X."/>
            <person name="Huang L."/>
            <person name="Hu Y."/>
            <person name="Liang C."/>
            <person name="Hu X."/>
            <person name="Xu J."/>
            <person name="Yu X."/>
        </authorList>
    </citation>
    <scope>NUCLEOTIDE SEQUENCE [LARGE SCALE GENOMIC DNA]</scope>
    <source>
        <strain evidence="4">Henan</strain>
    </source>
</reference>
<dbReference type="CDD" id="cd00160">
    <property type="entry name" value="RhoGEF"/>
    <property type="match status" value="1"/>
</dbReference>
<evidence type="ECO:0000313" key="4">
    <source>
        <dbReference type="EMBL" id="GAA49459.1"/>
    </source>
</evidence>
<feature type="compositionally biased region" description="Polar residues" evidence="2">
    <location>
        <begin position="414"/>
        <end position="445"/>
    </location>
</feature>
<dbReference type="SUPFAM" id="SSF48065">
    <property type="entry name" value="DBL homology domain (DH-domain)"/>
    <property type="match status" value="1"/>
</dbReference>
<feature type="region of interest" description="Disordered" evidence="2">
    <location>
        <begin position="1"/>
        <end position="131"/>
    </location>
</feature>
<feature type="region of interest" description="Disordered" evidence="2">
    <location>
        <begin position="269"/>
        <end position="324"/>
    </location>
</feature>
<feature type="region of interest" description="Disordered" evidence="2">
    <location>
        <begin position="1160"/>
        <end position="1186"/>
    </location>
</feature>
<feature type="domain" description="DH" evidence="3">
    <location>
        <begin position="550"/>
        <end position="730"/>
    </location>
</feature>
<sequence>MTDIETLQSNQQRSWDKRVSDRTTIDELGKVCGVTEDRTMDVSETGELELPASDPAQNSSLGPNVESDAGIGATRPDVLLTAESKNPRDTSETRSNRTSSPHVQCESTETIKSESQQTDSKSDESPSKEQVFQIILEDELPEKKDEGSGDQIYYLPLAIGGAAMRSGDGANRDLVSLCELTTEGFSDPLLRELGRSLSQASESDSQLEVGKLQQSRVTDSSNTSADSGLFASKPTLFSDNLSKAGSIPESIAQQFNEIAKLNKNSLRSKRTVRTSTTRITSSTITSPVLQDETPASPSKPRTPLDAKGHHTCGNETSPLSTERLHPLSMTLKHTHPEDRRPMHARFHSDEVKPMNDYSVQSPTSPSRKSDESPVTSSSISGSPASRQPITYVRSVTAERLPIFIRTTGVLRSKSAASTLPHNRQHPVSTDSTVSQPNEFSGSVYSPRSLPESSMHSHSQSSVHIGSNEGSTSSLPSLSTSGSTGPTEPQIETTTHQGIVPTGSDPNLNLGNQQSNGVRQCEGKQHSSRHHEKSGSKEREISQDSLSILNKRYHIMKELIKVEKEYVGSLATLVNCYMIPLKQEKILDDQQVDTIFYKVNELLNFHMSFLNTLQMWEITNTVGDKLLDMFSREAVTSCYCSFVEHFPNAEKTVESCWNIRAFQKFCEQKLRTLRSKLPLKALLVQPVQRIPRYELLVRRLIEYTPKDYSDNALLKEAEIAIHQLAVRVNTVQADGQDECLVDGLKLLEQLLAPATLTPSRTYIRHDIISLEDRKDPVCIFTFTDQIVFTIAKRRGSQLIKKPAVLRLPSPKGVDTIENLKYKIFHRLGIEAIEFEAREANDGDQLVQHRELRDKKDLALLAEIEHISGKLEYRHHELDVVVRQLYQSVQQELEDLRTARYTSSSMPKNLSVFTATMKEGIERYELTFPTQAKRKEWERTVMELKRQLSSVKRTSRFYGALEIPRTLSGIQLSCAAVVEVVPLTKTSPQEVWICAVDGYTGYICLLSLHPKPMINLNVPLSGCNSRITCICAVPGCTHPPSRRLSGNIAGASGHHRTAGEKARLLRQRMTQSRSEDGLDGTAESQSITDQTKSEHPLLQFASKSTDESFTDISSISSTDTKTEALMENQPAVEDTGVYLPSAEPTPPDTPTAKQSLQVDVDNVGTLSTPHPSDETLFKPDQATSVSDPSTCQLKEQMVNLESSKTEVDQVEGVTATPVDTATNDPENPVSDASDSSDASEAEQDVQEETSTSSQNTQMNSKSNSDDLPNPTVETETPTRTDKNPRLLDPHRPTMWLGTEEGCIFIFYATDNIKTSRQRQRIDLSSAVNSILHLDVRIFVACVNGDFLVYDRNSDGLWDVDSPRLLKIQPDNEEPIVVRRMLAVAGNIWCAAHRFIYVLNSVTLKVELSFPLNGNPADPRGIQMMAYGNQTVWIATENSPRISLYHATTGEFLMEIDLKPIVLQSLQHCDEIIMRHKEACLRITCMAVCKDLLWVGTSAGVIVTVAIPRVSVNSTQSNMEPPQLEVLRQGHIGQVRFLVSLESVTEGEFPKLPERARVTFQPKSLDHSSFEEIPETEKVDNSDEEHTIKVPSLCAPRPHDLTSQHKGIGENLEIPSRIPTVIRKKELETQPKPDGNTLAPPNPRHYLLGVRRASVNPCTTIATQMKIISGGDGYEEYVTSELTPPVITEPTISDSLGDNDALNHVLIWDVH</sequence>
<protein>
    <submittedName>
        <fullName evidence="4">Rho guanine nucleotide exchange factor 17</fullName>
    </submittedName>
</protein>
<feature type="compositionally biased region" description="Basic and acidic residues" evidence="2">
    <location>
        <begin position="85"/>
        <end position="95"/>
    </location>
</feature>
<name>G7Y924_CLOSI</name>
<dbReference type="InterPro" id="IPR015943">
    <property type="entry name" value="WD40/YVTN_repeat-like_dom_sf"/>
</dbReference>
<dbReference type="PROSITE" id="PS50010">
    <property type="entry name" value="DH_2"/>
    <property type="match status" value="1"/>
</dbReference>
<keyword evidence="5" id="KW-1185">Reference proteome</keyword>
<feature type="compositionally biased region" description="Low complexity" evidence="2">
    <location>
        <begin position="273"/>
        <end position="286"/>
    </location>
</feature>
<dbReference type="InterPro" id="IPR011047">
    <property type="entry name" value="Quinoprotein_ADH-like_sf"/>
</dbReference>
<dbReference type="Proteomes" id="UP000008909">
    <property type="component" value="Unassembled WGS sequence"/>
</dbReference>
<dbReference type="Gene3D" id="1.20.900.10">
    <property type="entry name" value="Dbl homology (DH) domain"/>
    <property type="match status" value="1"/>
</dbReference>
<feature type="region of interest" description="Disordered" evidence="2">
    <location>
        <begin position="196"/>
        <end position="229"/>
    </location>
</feature>
<dbReference type="Pfam" id="PF00621">
    <property type="entry name" value="RhoGEF"/>
    <property type="match status" value="1"/>
</dbReference>
<feature type="compositionally biased region" description="Polar residues" evidence="2">
    <location>
        <begin position="196"/>
        <end position="226"/>
    </location>
</feature>
<dbReference type="PANTHER" id="PTHR12877:SF15">
    <property type="entry name" value="RHO GUANINE NUCLEOTIDE EXCHANGE FACTOR 17"/>
    <property type="match status" value="1"/>
</dbReference>
<evidence type="ECO:0000313" key="5">
    <source>
        <dbReference type="Proteomes" id="UP000008909"/>
    </source>
</evidence>
<dbReference type="Gene3D" id="2.130.10.10">
    <property type="entry name" value="YVTN repeat-like/Quinoprotein amine dehydrogenase"/>
    <property type="match status" value="1"/>
</dbReference>
<keyword evidence="1" id="KW-0344">Guanine-nucleotide releasing factor</keyword>
<dbReference type="SUPFAM" id="SSF50998">
    <property type="entry name" value="Quinoprotein alcohol dehydrogenase-like"/>
    <property type="match status" value="1"/>
</dbReference>